<gene>
    <name evidence="6" type="ORF">FPY71_13610</name>
</gene>
<reference evidence="6 7" key="1">
    <citation type="submission" date="2019-08" db="EMBL/GenBank/DDBJ databases">
        <title>Aureimonas fodiniaquatilis sp. nov., isolated from a coal mine wastewater.</title>
        <authorList>
            <person name="Kim W."/>
        </authorList>
    </citation>
    <scope>NUCLEOTIDE SEQUENCE [LARGE SCALE GENOMIC DNA]</scope>
    <source>
        <strain evidence="6 7">CAU 1482</strain>
    </source>
</reference>
<dbReference type="EMBL" id="VTWH01000003">
    <property type="protein sequence ID" value="KAA0969562.1"/>
    <property type="molecule type" value="Genomic_DNA"/>
</dbReference>
<dbReference type="InterPro" id="IPR029154">
    <property type="entry name" value="HIBADH-like_NADP-bd"/>
</dbReference>
<feature type="domain" description="6-phosphogluconate dehydrogenase NADP-binding" evidence="4">
    <location>
        <begin position="8"/>
        <end position="167"/>
    </location>
</feature>
<dbReference type="RefSeq" id="WP_149300846.1">
    <property type="nucleotide sequence ID" value="NZ_VTWH01000003.1"/>
</dbReference>
<feature type="domain" description="3-hydroxyisobutyrate dehydrogenase-like NAD-binding" evidence="5">
    <location>
        <begin position="170"/>
        <end position="289"/>
    </location>
</feature>
<evidence type="ECO:0000259" key="4">
    <source>
        <dbReference type="Pfam" id="PF03446"/>
    </source>
</evidence>
<evidence type="ECO:0000313" key="6">
    <source>
        <dbReference type="EMBL" id="KAA0969562.1"/>
    </source>
</evidence>
<dbReference type="InterPro" id="IPR006115">
    <property type="entry name" value="6PGDH_NADP-bd"/>
</dbReference>
<dbReference type="PANTHER" id="PTHR43060">
    <property type="entry name" value="3-HYDROXYISOBUTYRATE DEHYDROGENASE-LIKE 1, MITOCHONDRIAL-RELATED"/>
    <property type="match status" value="1"/>
</dbReference>
<organism evidence="6 7">
    <name type="scientific">Aureimonas fodinaquatilis</name>
    <dbReference type="NCBI Taxonomy" id="2565783"/>
    <lineage>
        <taxon>Bacteria</taxon>
        <taxon>Pseudomonadati</taxon>
        <taxon>Pseudomonadota</taxon>
        <taxon>Alphaproteobacteria</taxon>
        <taxon>Hyphomicrobiales</taxon>
        <taxon>Aurantimonadaceae</taxon>
        <taxon>Aureimonas</taxon>
    </lineage>
</organism>
<proteinExistence type="predicted"/>
<keyword evidence="2" id="KW-0520">NAD</keyword>
<dbReference type="AlphaFoldDB" id="A0A5B0DU82"/>
<dbReference type="Pfam" id="PF14833">
    <property type="entry name" value="NAD_binding_11"/>
    <property type="match status" value="1"/>
</dbReference>
<dbReference type="SUPFAM" id="SSF48179">
    <property type="entry name" value="6-phosphogluconate dehydrogenase C-terminal domain-like"/>
    <property type="match status" value="1"/>
</dbReference>
<accession>A0A5B0DU82</accession>
<name>A0A5B0DU82_9HYPH</name>
<dbReference type="GO" id="GO:0051287">
    <property type="term" value="F:NAD binding"/>
    <property type="evidence" value="ECO:0007669"/>
    <property type="project" value="InterPro"/>
</dbReference>
<protein>
    <submittedName>
        <fullName evidence="6">NAD(P)-dependent oxidoreductase</fullName>
    </submittedName>
</protein>
<dbReference type="Pfam" id="PF03446">
    <property type="entry name" value="NAD_binding_2"/>
    <property type="match status" value="1"/>
</dbReference>
<keyword evidence="1" id="KW-0560">Oxidoreductase</keyword>
<evidence type="ECO:0000256" key="1">
    <source>
        <dbReference type="ARBA" id="ARBA00023002"/>
    </source>
</evidence>
<dbReference type="GO" id="GO:0016491">
    <property type="term" value="F:oxidoreductase activity"/>
    <property type="evidence" value="ECO:0007669"/>
    <property type="project" value="UniProtKB-KW"/>
</dbReference>
<evidence type="ECO:0000259" key="5">
    <source>
        <dbReference type="Pfam" id="PF14833"/>
    </source>
</evidence>
<comment type="caution">
    <text evidence="6">The sequence shown here is derived from an EMBL/GenBank/DDBJ whole genome shotgun (WGS) entry which is preliminary data.</text>
</comment>
<dbReference type="InterPro" id="IPR036291">
    <property type="entry name" value="NAD(P)-bd_dom_sf"/>
</dbReference>
<feature type="active site" evidence="3">
    <location>
        <position position="176"/>
    </location>
</feature>
<dbReference type="Proteomes" id="UP000324738">
    <property type="component" value="Unassembled WGS sequence"/>
</dbReference>
<dbReference type="PANTHER" id="PTHR43060:SF15">
    <property type="entry name" value="3-HYDROXYISOBUTYRATE DEHYDROGENASE-LIKE 1, MITOCHONDRIAL-RELATED"/>
    <property type="match status" value="1"/>
</dbReference>
<dbReference type="Gene3D" id="1.10.1040.10">
    <property type="entry name" value="N-(1-d-carboxylethyl)-l-norvaline Dehydrogenase, domain 2"/>
    <property type="match status" value="1"/>
</dbReference>
<evidence type="ECO:0000313" key="7">
    <source>
        <dbReference type="Proteomes" id="UP000324738"/>
    </source>
</evidence>
<dbReference type="SUPFAM" id="SSF51735">
    <property type="entry name" value="NAD(P)-binding Rossmann-fold domains"/>
    <property type="match status" value="1"/>
</dbReference>
<keyword evidence="7" id="KW-1185">Reference proteome</keyword>
<dbReference type="GO" id="GO:0050661">
    <property type="term" value="F:NADP binding"/>
    <property type="evidence" value="ECO:0007669"/>
    <property type="project" value="InterPro"/>
</dbReference>
<dbReference type="InterPro" id="IPR008927">
    <property type="entry name" value="6-PGluconate_DH-like_C_sf"/>
</dbReference>
<dbReference type="Gene3D" id="3.40.50.720">
    <property type="entry name" value="NAD(P)-binding Rossmann-like Domain"/>
    <property type="match status" value="1"/>
</dbReference>
<sequence>MSQNGKIRVGIVGLGIMGSAYASFLCRSEHEVYGFDVSPDSLAAFSAMGGVVCSSPAELGAKCDIVLVALASLKALDAAVLGNDGLVAGLKAGAIVCEMGTLPLDAKEKVRDALAPNGVVVLDCPVSGTGAQAAKGDLVIYASGDEAAVERARPVFNSFSREVRFVGPFGAGIKLKFIANLLVTIHNLAAAEAFLLAQKSGLDLQMVYEAVASGAGSSRMFEVRGPLMVADTYEPATMKMDVYMKDLTLILDHARDVRCPTPLMSASLPYYVAALAEGRDKEDTASLFGVLQHMAQPAAKGKK</sequence>
<evidence type="ECO:0000256" key="3">
    <source>
        <dbReference type="PIRSR" id="PIRSR000103-1"/>
    </source>
</evidence>
<dbReference type="InterPro" id="IPR015815">
    <property type="entry name" value="HIBADH-related"/>
</dbReference>
<dbReference type="OrthoDB" id="9812907at2"/>
<dbReference type="PIRSF" id="PIRSF000103">
    <property type="entry name" value="HIBADH"/>
    <property type="match status" value="1"/>
</dbReference>
<dbReference type="InterPro" id="IPR013328">
    <property type="entry name" value="6PGD_dom2"/>
</dbReference>
<evidence type="ECO:0000256" key="2">
    <source>
        <dbReference type="ARBA" id="ARBA00023027"/>
    </source>
</evidence>